<dbReference type="Pfam" id="PF00912">
    <property type="entry name" value="Transgly"/>
    <property type="match status" value="1"/>
</dbReference>
<dbReference type="PANTHER" id="PTHR32282:SF15">
    <property type="entry name" value="PENICILLIN-BINDING PROTEIN 1C"/>
    <property type="match status" value="1"/>
</dbReference>
<dbReference type="Gene3D" id="3.40.710.10">
    <property type="entry name" value="DD-peptidase/beta-lactamase superfamily"/>
    <property type="match status" value="1"/>
</dbReference>
<evidence type="ECO:0000256" key="4">
    <source>
        <dbReference type="ARBA" id="ARBA00022645"/>
    </source>
</evidence>
<feature type="domain" description="Glycosyl transferase family 51" evidence="13">
    <location>
        <begin position="76"/>
        <end position="235"/>
    </location>
</feature>
<dbReference type="InterPro" id="IPR023346">
    <property type="entry name" value="Lysozyme-like_dom_sf"/>
</dbReference>
<comment type="caution">
    <text evidence="15">The sequence shown here is derived from an EMBL/GenBank/DDBJ whole genome shotgun (WGS) entry which is preliminary data.</text>
</comment>
<dbReference type="EC" id="2.4.99.28" evidence="10"/>
<dbReference type="InterPro" id="IPR001264">
    <property type="entry name" value="Glyco_trans_51"/>
</dbReference>
<keyword evidence="16" id="KW-1185">Reference proteome</keyword>
<evidence type="ECO:0000313" key="16">
    <source>
        <dbReference type="Proteomes" id="UP000759529"/>
    </source>
</evidence>
<dbReference type="SUPFAM" id="SSF53955">
    <property type="entry name" value="Lysozyme-like"/>
    <property type="match status" value="1"/>
</dbReference>
<evidence type="ECO:0000259" key="12">
    <source>
        <dbReference type="Pfam" id="PF00905"/>
    </source>
</evidence>
<dbReference type="RefSeq" id="WP_187657578.1">
    <property type="nucleotide sequence ID" value="NZ_JACSOD020000484.1"/>
</dbReference>
<dbReference type="PANTHER" id="PTHR32282">
    <property type="entry name" value="BINDING PROTEIN TRANSPEPTIDASE, PUTATIVE-RELATED"/>
    <property type="match status" value="1"/>
</dbReference>
<evidence type="ECO:0000256" key="6">
    <source>
        <dbReference type="ARBA" id="ARBA00022676"/>
    </source>
</evidence>
<dbReference type="Pfam" id="PF06832">
    <property type="entry name" value="BiPBP_C"/>
    <property type="match status" value="1"/>
</dbReference>
<dbReference type="InterPro" id="IPR009647">
    <property type="entry name" value="PBP_C"/>
</dbReference>
<keyword evidence="5" id="KW-0645">Protease</keyword>
<dbReference type="Gene3D" id="1.10.3810.10">
    <property type="entry name" value="Biosynthetic peptidoglycan transglycosylase-like"/>
    <property type="match status" value="1"/>
</dbReference>
<dbReference type="InterPro" id="IPR011815">
    <property type="entry name" value="PBP_1c"/>
</dbReference>
<reference evidence="15 16" key="1">
    <citation type="submission" date="2021-02" db="EMBL/GenBank/DDBJ databases">
        <authorList>
            <person name="Jung H.S."/>
            <person name="Chun B.H."/>
            <person name="Jeon C.O."/>
        </authorList>
    </citation>
    <scope>NUCLEOTIDE SEQUENCE [LARGE SCALE GENOMIC DNA]</scope>
    <source>
        <strain evidence="15 16">LMG 25203</strain>
    </source>
</reference>
<sequence length="796" mass="90838">MTFVSDIINSLKKLFAKISTWVKNNPKKSAITFILVVFYYFSLPQTLFNDPYATVIESSDGELLAAKIARDGQWRFPAKDSVPDKFKKCLVYYEDEHFYQHFGFNPVAMFKAFQQNRRAGKVVRGGSTISQQVIRMSRKSKRTYFEKILEIILSTRLEFRHSKSEIIDLYAAHAPFGGNVVGLEMASWRYFGIHSHQLSWAESATLAVLPNAPSLIYPGKNQEKLREKRNALLLKLYQNNLMDKLTYELSIQEPLPQKPYNVPQIAPHLLQQIAKTNEGKRIRTTIDVSLQNRINQLSEYYYNQYKQNEVHNLAILVIDVKTRNIVGYVGNSPTNSDHDKDVDIITSPRSTGSILKPLLFADMLDNGELLPNTLIADIPTQISGYSPQNFNQTFDGAVPAQRALSRSLNIPAVLMLQQHGVANFYETLQKFKLKNINQYPDHYGLSLILGGAESNLWDLCRTYANLSATVNHYTRSRGKYRSGEFCELNYNADMPRDFGTESQQKNSLGAGSIYLTYEAMKEVNRPEGDEAWKFYDSSLEIAWKTGTSFGNRDAWAIGTNSRYVVGVWVGNASGEGRAALTGVDSAAPILFDIFSTLPKSRWFTKPMKDMETAEVCQQSGHLAKEDCPKVSQLIPKSKKKTQLCPYHKTIHLDSSQQFRVNSNCELVEKMVSKTWFVLPPVMEWYYKSGHADYQPLPPFRTDCQDSNQPVMDFIYPKAHSKVYLTKDFDSKIQPVIIKVAHTNRETRLFWYVDSEYKGTTRTFHDLPIEAKTGTHRITVIDESGNEISRKMEIVRE</sequence>
<dbReference type="Pfam" id="PF00905">
    <property type="entry name" value="Transpeptidase"/>
    <property type="match status" value="1"/>
</dbReference>
<evidence type="ECO:0000256" key="5">
    <source>
        <dbReference type="ARBA" id="ARBA00022670"/>
    </source>
</evidence>
<dbReference type="NCBIfam" id="TIGR02073">
    <property type="entry name" value="PBP_1c"/>
    <property type="match status" value="1"/>
</dbReference>
<keyword evidence="4" id="KW-0121">Carboxypeptidase</keyword>
<feature type="domain" description="Penicillin-binding protein transpeptidase" evidence="12">
    <location>
        <begin position="314"/>
        <end position="570"/>
    </location>
</feature>
<keyword evidence="9" id="KW-0511">Multifunctional enzyme</keyword>
<comment type="pathway">
    <text evidence="1">Cell wall biogenesis; peptidoglycan biosynthesis.</text>
</comment>
<evidence type="ECO:0000256" key="10">
    <source>
        <dbReference type="ARBA" id="ARBA00044770"/>
    </source>
</evidence>
<evidence type="ECO:0000256" key="7">
    <source>
        <dbReference type="ARBA" id="ARBA00022679"/>
    </source>
</evidence>
<protein>
    <recommendedName>
        <fullName evidence="10">peptidoglycan glycosyltransferase</fullName>
        <ecNumber evidence="10">2.4.99.28</ecNumber>
    </recommendedName>
</protein>
<comment type="catalytic activity">
    <reaction evidence="11">
        <text>[GlcNAc-(1-&gt;4)-Mur2Ac(oyl-L-Ala-gamma-D-Glu-L-Lys-D-Ala-D-Ala)](n)-di-trans,octa-cis-undecaprenyl diphosphate + beta-D-GlcNAc-(1-&gt;4)-Mur2Ac(oyl-L-Ala-gamma-D-Glu-L-Lys-D-Ala-D-Ala)-di-trans,octa-cis-undecaprenyl diphosphate = [GlcNAc-(1-&gt;4)-Mur2Ac(oyl-L-Ala-gamma-D-Glu-L-Lys-D-Ala-D-Ala)](n+1)-di-trans,octa-cis-undecaprenyl diphosphate + di-trans,octa-cis-undecaprenyl diphosphate + H(+)</text>
        <dbReference type="Rhea" id="RHEA:23708"/>
        <dbReference type="Rhea" id="RHEA-COMP:9602"/>
        <dbReference type="Rhea" id="RHEA-COMP:9603"/>
        <dbReference type="ChEBI" id="CHEBI:15378"/>
        <dbReference type="ChEBI" id="CHEBI:58405"/>
        <dbReference type="ChEBI" id="CHEBI:60033"/>
        <dbReference type="ChEBI" id="CHEBI:78435"/>
        <dbReference type="EC" id="2.4.99.28"/>
    </reaction>
</comment>
<dbReference type="InterPro" id="IPR050396">
    <property type="entry name" value="Glycosyltr_51/Transpeptidase"/>
</dbReference>
<evidence type="ECO:0000256" key="3">
    <source>
        <dbReference type="ARBA" id="ARBA00007739"/>
    </source>
</evidence>
<evidence type="ECO:0000259" key="14">
    <source>
        <dbReference type="Pfam" id="PF06832"/>
    </source>
</evidence>
<evidence type="ECO:0000256" key="8">
    <source>
        <dbReference type="ARBA" id="ARBA00022801"/>
    </source>
</evidence>
<dbReference type="EMBL" id="JACSOD020000484">
    <property type="protein sequence ID" value="MBM6499572.1"/>
    <property type="molecule type" value="Genomic_DNA"/>
</dbReference>
<dbReference type="SUPFAM" id="SSF56601">
    <property type="entry name" value="beta-lactamase/transpeptidase-like"/>
    <property type="match status" value="1"/>
</dbReference>
<evidence type="ECO:0000259" key="13">
    <source>
        <dbReference type="Pfam" id="PF00912"/>
    </source>
</evidence>
<keyword evidence="8" id="KW-0378">Hydrolase</keyword>
<dbReference type="InterPro" id="IPR001460">
    <property type="entry name" value="PCN-bd_Tpept"/>
</dbReference>
<dbReference type="Proteomes" id="UP000759529">
    <property type="component" value="Unassembled WGS sequence"/>
</dbReference>
<feature type="domain" description="Penicillin-binding C-terminal" evidence="14">
    <location>
        <begin position="701"/>
        <end position="788"/>
    </location>
</feature>
<accession>A0ABS2CZE7</accession>
<gene>
    <name evidence="15" type="primary">pbpC</name>
    <name evidence="15" type="ORF">H9X54_009715</name>
</gene>
<evidence type="ECO:0000256" key="11">
    <source>
        <dbReference type="ARBA" id="ARBA00049902"/>
    </source>
</evidence>
<keyword evidence="7" id="KW-0808">Transferase</keyword>
<evidence type="ECO:0000313" key="15">
    <source>
        <dbReference type="EMBL" id="MBM6499572.1"/>
    </source>
</evidence>
<evidence type="ECO:0000256" key="2">
    <source>
        <dbReference type="ARBA" id="ARBA00007090"/>
    </source>
</evidence>
<proteinExistence type="inferred from homology"/>
<organism evidence="15 16">
    <name type="scientific">Flavobacterium macrobrachii</name>
    <dbReference type="NCBI Taxonomy" id="591204"/>
    <lineage>
        <taxon>Bacteria</taxon>
        <taxon>Pseudomonadati</taxon>
        <taxon>Bacteroidota</taxon>
        <taxon>Flavobacteriia</taxon>
        <taxon>Flavobacteriales</taxon>
        <taxon>Flavobacteriaceae</taxon>
        <taxon>Flavobacterium</taxon>
    </lineage>
</organism>
<dbReference type="InterPro" id="IPR012338">
    <property type="entry name" value="Beta-lactam/transpept-like"/>
</dbReference>
<name>A0ABS2CZE7_9FLAO</name>
<comment type="similarity">
    <text evidence="3">In the N-terminal section; belongs to the glycosyltransferase 51 family.</text>
</comment>
<dbReference type="InterPro" id="IPR036950">
    <property type="entry name" value="PBP_transglycosylase"/>
</dbReference>
<evidence type="ECO:0000256" key="9">
    <source>
        <dbReference type="ARBA" id="ARBA00023268"/>
    </source>
</evidence>
<keyword evidence="6" id="KW-0328">Glycosyltransferase</keyword>
<evidence type="ECO:0000256" key="1">
    <source>
        <dbReference type="ARBA" id="ARBA00004752"/>
    </source>
</evidence>
<comment type="similarity">
    <text evidence="2">In the C-terminal section; belongs to the transpeptidase family.</text>
</comment>